<dbReference type="PANTHER" id="PTHR42941:SF1">
    <property type="entry name" value="SLL1037 PROTEIN"/>
    <property type="match status" value="1"/>
</dbReference>
<gene>
    <name evidence="2" type="ORF">U1T56_10720</name>
</gene>
<reference evidence="2 3" key="1">
    <citation type="submission" date="2024-01" db="EMBL/GenBank/DDBJ databases">
        <title>Multi-omics insights into the function and evolution of sodium benzoate biodegradation pathways in Benzoatithermus flavus gen. nov., sp. nov. from hot spring.</title>
        <authorList>
            <person name="Hu C.-J."/>
            <person name="Li W.-J."/>
        </authorList>
    </citation>
    <scope>NUCLEOTIDE SEQUENCE [LARGE SCALE GENOMIC DNA]</scope>
    <source>
        <strain evidence="2 3">SYSU G07066</strain>
    </source>
</reference>
<protein>
    <submittedName>
        <fullName evidence="2">TAXI family TRAP transporter solute-binding subunit</fullName>
    </submittedName>
</protein>
<proteinExistence type="predicted"/>
<dbReference type="Proteomes" id="UP001375743">
    <property type="component" value="Unassembled WGS sequence"/>
</dbReference>
<dbReference type="Pfam" id="PF16868">
    <property type="entry name" value="NMT1_3"/>
    <property type="match status" value="1"/>
</dbReference>
<dbReference type="InterPro" id="IPR011852">
    <property type="entry name" value="TRAP_TAXI"/>
</dbReference>
<dbReference type="SUPFAM" id="SSF53850">
    <property type="entry name" value="Periplasmic binding protein-like II"/>
    <property type="match status" value="1"/>
</dbReference>
<evidence type="ECO:0000313" key="3">
    <source>
        <dbReference type="Proteomes" id="UP001375743"/>
    </source>
</evidence>
<dbReference type="PANTHER" id="PTHR42941">
    <property type="entry name" value="SLL1037 PROTEIN"/>
    <property type="match status" value="1"/>
</dbReference>
<sequence length="333" mass="35569">MDVTLRRLLLASLAALGLVSHGRAAETQPYPLAIATGGVTGVYYQIGAAICRLLKDHPPQHPIDCTTEGSNGSVRNLIDMRWDHVPLAIAQSDSLYYAVTGTGPFAGTGPDRSVRALFSLVTEAFVVMTRGDSPVPSLAELKGKRLSIGPPASGTDVTFRRLMAARGWSAGDFRAFPDIKSSLQAAALCRGDVDAIAVVGANPSPSLQEATHACNARFVPISFAFAQAMIERHPYYVSALIPGGLYPNNPNPTETVGVRATLVAPAGTPDEVVYEVTRAVFDNLAELKTLHLAFAPIEKADIVRYCVFAPIHAGAQRYYREQGLKLEACPAVR</sequence>
<evidence type="ECO:0000256" key="1">
    <source>
        <dbReference type="SAM" id="SignalP"/>
    </source>
</evidence>
<dbReference type="EMBL" id="JBBLZC010000009">
    <property type="protein sequence ID" value="MEK0083626.1"/>
    <property type="molecule type" value="Genomic_DNA"/>
</dbReference>
<organism evidence="2 3">
    <name type="scientific">Benzoatithermus flavus</name>
    <dbReference type="NCBI Taxonomy" id="3108223"/>
    <lineage>
        <taxon>Bacteria</taxon>
        <taxon>Pseudomonadati</taxon>
        <taxon>Pseudomonadota</taxon>
        <taxon>Alphaproteobacteria</taxon>
        <taxon>Geminicoccales</taxon>
        <taxon>Geminicoccaceae</taxon>
        <taxon>Benzoatithermus</taxon>
    </lineage>
</organism>
<keyword evidence="1" id="KW-0732">Signal</keyword>
<evidence type="ECO:0000313" key="2">
    <source>
        <dbReference type="EMBL" id="MEK0083626.1"/>
    </source>
</evidence>
<dbReference type="Gene3D" id="3.40.190.10">
    <property type="entry name" value="Periplasmic binding protein-like II"/>
    <property type="match status" value="2"/>
</dbReference>
<feature type="signal peptide" evidence="1">
    <location>
        <begin position="1"/>
        <end position="24"/>
    </location>
</feature>
<dbReference type="RefSeq" id="WP_418159476.1">
    <property type="nucleotide sequence ID" value="NZ_JBBLZC010000009.1"/>
</dbReference>
<feature type="chain" id="PRO_5047338945" evidence="1">
    <location>
        <begin position="25"/>
        <end position="333"/>
    </location>
</feature>
<name>A0ABU8XRW1_9PROT</name>
<comment type="caution">
    <text evidence="2">The sequence shown here is derived from an EMBL/GenBank/DDBJ whole genome shotgun (WGS) entry which is preliminary data.</text>
</comment>
<keyword evidence="3" id="KW-1185">Reference proteome</keyword>
<accession>A0ABU8XRW1</accession>
<dbReference type="NCBIfam" id="TIGR02122">
    <property type="entry name" value="TRAP_TAXI"/>
    <property type="match status" value="1"/>
</dbReference>